<comment type="similarity">
    <text evidence="5">Belongs to the YqgF HJR family.</text>
</comment>
<keyword evidence="3 5" id="KW-0540">Nuclease</keyword>
<dbReference type="EMBL" id="VXRY01000169">
    <property type="protein sequence ID" value="MXY33305.1"/>
    <property type="molecule type" value="Genomic_DNA"/>
</dbReference>
<evidence type="ECO:0000256" key="5">
    <source>
        <dbReference type="HAMAP-Rule" id="MF_00651"/>
    </source>
</evidence>
<dbReference type="InterPro" id="IPR012337">
    <property type="entry name" value="RNaseH-like_sf"/>
</dbReference>
<dbReference type="GO" id="GO:0000967">
    <property type="term" value="P:rRNA 5'-end processing"/>
    <property type="evidence" value="ECO:0007669"/>
    <property type="project" value="UniProtKB-UniRule"/>
</dbReference>
<evidence type="ECO:0000256" key="4">
    <source>
        <dbReference type="ARBA" id="ARBA00022801"/>
    </source>
</evidence>
<dbReference type="InterPro" id="IPR037027">
    <property type="entry name" value="YqgF/RNaseH-like_dom_sf"/>
</dbReference>
<dbReference type="GO" id="GO:0005829">
    <property type="term" value="C:cytosol"/>
    <property type="evidence" value="ECO:0007669"/>
    <property type="project" value="TreeGrafter"/>
</dbReference>
<dbReference type="Gene3D" id="3.30.420.140">
    <property type="entry name" value="YqgF/RNase H-like domain"/>
    <property type="match status" value="1"/>
</dbReference>
<comment type="function">
    <text evidence="5">Could be a nuclease involved in processing of the 5'-end of pre-16S rRNA.</text>
</comment>
<dbReference type="EC" id="3.1.-.-" evidence="5"/>
<accession>A0A6B0XYN0</accession>
<dbReference type="InterPro" id="IPR005227">
    <property type="entry name" value="YqgF"/>
</dbReference>
<evidence type="ECO:0000256" key="1">
    <source>
        <dbReference type="ARBA" id="ARBA00022490"/>
    </source>
</evidence>
<keyword evidence="2 5" id="KW-0690">Ribosome biogenesis</keyword>
<name>A0A6B0XYN0_9RHOB</name>
<organism evidence="7">
    <name type="scientific">Boseongicola sp. SB0664_bin_43</name>
    <dbReference type="NCBI Taxonomy" id="2604844"/>
    <lineage>
        <taxon>Bacteria</taxon>
        <taxon>Pseudomonadati</taxon>
        <taxon>Pseudomonadota</taxon>
        <taxon>Alphaproteobacteria</taxon>
        <taxon>Rhodobacterales</taxon>
        <taxon>Paracoccaceae</taxon>
        <taxon>Boseongicola</taxon>
    </lineage>
</organism>
<dbReference type="GO" id="GO:0004518">
    <property type="term" value="F:nuclease activity"/>
    <property type="evidence" value="ECO:0007669"/>
    <property type="project" value="UniProtKB-KW"/>
</dbReference>
<comment type="subcellular location">
    <subcellularLocation>
        <location evidence="5">Cytoplasm</location>
    </subcellularLocation>
</comment>
<dbReference type="PANTHER" id="PTHR33317:SF4">
    <property type="entry name" value="POLYNUCLEOTIDYL TRANSFERASE, RIBONUCLEASE H-LIKE SUPERFAMILY PROTEIN"/>
    <property type="match status" value="1"/>
</dbReference>
<dbReference type="SMART" id="SM00732">
    <property type="entry name" value="YqgFc"/>
    <property type="match status" value="1"/>
</dbReference>
<evidence type="ECO:0000256" key="3">
    <source>
        <dbReference type="ARBA" id="ARBA00022722"/>
    </source>
</evidence>
<comment type="caution">
    <text evidence="7">The sequence shown here is derived from an EMBL/GenBank/DDBJ whole genome shotgun (WGS) entry which is preliminary data.</text>
</comment>
<keyword evidence="1 5" id="KW-0963">Cytoplasm</keyword>
<evidence type="ECO:0000256" key="2">
    <source>
        <dbReference type="ARBA" id="ARBA00022517"/>
    </source>
</evidence>
<dbReference type="SUPFAM" id="SSF53098">
    <property type="entry name" value="Ribonuclease H-like"/>
    <property type="match status" value="1"/>
</dbReference>
<dbReference type="HAMAP" id="MF_00651">
    <property type="entry name" value="Nuclease_YqgF"/>
    <property type="match status" value="1"/>
</dbReference>
<evidence type="ECO:0000259" key="6">
    <source>
        <dbReference type="SMART" id="SM00732"/>
    </source>
</evidence>
<proteinExistence type="inferred from homology"/>
<feature type="domain" description="YqgF/RNase H-like" evidence="6">
    <location>
        <begin position="17"/>
        <end position="117"/>
    </location>
</feature>
<dbReference type="NCBIfam" id="TIGR00250">
    <property type="entry name" value="RNAse_H_YqgF"/>
    <property type="match status" value="1"/>
</dbReference>
<dbReference type="Pfam" id="PF03652">
    <property type="entry name" value="RuvX"/>
    <property type="match status" value="1"/>
</dbReference>
<dbReference type="PANTHER" id="PTHR33317">
    <property type="entry name" value="POLYNUCLEOTIDYL TRANSFERASE, RIBONUCLEASE H-LIKE SUPERFAMILY PROTEIN"/>
    <property type="match status" value="1"/>
</dbReference>
<protein>
    <recommendedName>
        <fullName evidence="5">Putative pre-16S rRNA nuclease</fullName>
        <ecNumber evidence="5">3.1.-.-</ecNumber>
    </recommendedName>
</protein>
<dbReference type="AlphaFoldDB" id="A0A6B0XYN0"/>
<keyword evidence="4 5" id="KW-0378">Hydrolase</keyword>
<gene>
    <name evidence="7" type="primary">ruvX</name>
    <name evidence="7" type="ORF">F4Y60_04280</name>
</gene>
<dbReference type="InterPro" id="IPR006641">
    <property type="entry name" value="YqgF/RNaseH-like_dom"/>
</dbReference>
<evidence type="ECO:0000313" key="7">
    <source>
        <dbReference type="EMBL" id="MXY33305.1"/>
    </source>
</evidence>
<sequence>MIFDDVESLAAELPPSGALAGIDLGTATIGVAVSDTRRRVASPVETIRRTKLGSDIAALMAICEPRDIVGVVLGLPLNMDGSEGPRCQATRAFARNVARSTEMPIAFWDERLSTVAAERALLEADVSRRRRGQVIDHVAASYILQGALDRICHLGAT</sequence>
<reference evidence="7" key="1">
    <citation type="submission" date="2019-09" db="EMBL/GenBank/DDBJ databases">
        <title>Characterisation of the sponge microbiome using genome-centric metagenomics.</title>
        <authorList>
            <person name="Engelberts J.P."/>
            <person name="Robbins S.J."/>
            <person name="De Goeij J.M."/>
            <person name="Aranda M."/>
            <person name="Bell S.C."/>
            <person name="Webster N.S."/>
        </authorList>
    </citation>
    <scope>NUCLEOTIDE SEQUENCE</scope>
    <source>
        <strain evidence="7">SB0664_bin_43</strain>
    </source>
</reference>
<dbReference type="CDD" id="cd16964">
    <property type="entry name" value="YqgF"/>
    <property type="match status" value="1"/>
</dbReference>
<dbReference type="GO" id="GO:0016788">
    <property type="term" value="F:hydrolase activity, acting on ester bonds"/>
    <property type="evidence" value="ECO:0007669"/>
    <property type="project" value="UniProtKB-UniRule"/>
</dbReference>